<keyword evidence="2" id="KW-1185">Reference proteome</keyword>
<gene>
    <name evidence="1" type="ORF">PSHT_09235</name>
</gene>
<reference evidence="1 2" key="1">
    <citation type="submission" date="2017-12" db="EMBL/GenBank/DDBJ databases">
        <title>Gene loss provides genomic basis for host adaptation in cereal stripe rust fungi.</title>
        <authorList>
            <person name="Xia C."/>
        </authorList>
    </citation>
    <scope>NUCLEOTIDE SEQUENCE [LARGE SCALE GENOMIC DNA]</scope>
    <source>
        <strain evidence="1 2">93TX-2</strain>
    </source>
</reference>
<protein>
    <submittedName>
        <fullName evidence="1">Uncharacterized protein</fullName>
    </submittedName>
</protein>
<dbReference type="Proteomes" id="UP000238274">
    <property type="component" value="Unassembled WGS sequence"/>
</dbReference>
<dbReference type="VEuPathDB" id="FungiDB:PSHT_09235"/>
<dbReference type="VEuPathDB" id="FungiDB:PSTT_12250"/>
<evidence type="ECO:0000313" key="1">
    <source>
        <dbReference type="EMBL" id="POW09170.1"/>
    </source>
</evidence>
<comment type="caution">
    <text evidence="1">The sequence shown here is derived from an EMBL/GenBank/DDBJ whole genome shotgun (WGS) entry which is preliminary data.</text>
</comment>
<accession>A0A2S4VIG8</accession>
<organism evidence="1 2">
    <name type="scientific">Puccinia striiformis</name>
    <dbReference type="NCBI Taxonomy" id="27350"/>
    <lineage>
        <taxon>Eukaryota</taxon>
        <taxon>Fungi</taxon>
        <taxon>Dikarya</taxon>
        <taxon>Basidiomycota</taxon>
        <taxon>Pucciniomycotina</taxon>
        <taxon>Pucciniomycetes</taxon>
        <taxon>Pucciniales</taxon>
        <taxon>Pucciniaceae</taxon>
        <taxon>Puccinia</taxon>
    </lineage>
</organism>
<evidence type="ECO:0000313" key="2">
    <source>
        <dbReference type="Proteomes" id="UP000238274"/>
    </source>
</evidence>
<dbReference type="EMBL" id="PKSM01000130">
    <property type="protein sequence ID" value="POW09170.1"/>
    <property type="molecule type" value="Genomic_DNA"/>
</dbReference>
<name>A0A2S4VIG8_9BASI</name>
<reference evidence="2" key="3">
    <citation type="journal article" date="2018" name="Mol. Plant Microbe Interact.">
        <title>Genome sequence resources for the wheat stripe rust pathogen (Puccinia striiformis f. sp. tritici) and the barley stripe rust pathogen (Puccinia striiformis f. sp. hordei).</title>
        <authorList>
            <person name="Xia C."/>
            <person name="Wang M."/>
            <person name="Yin C."/>
            <person name="Cornejo O.E."/>
            <person name="Hulbert S.H."/>
            <person name="Chen X."/>
        </authorList>
    </citation>
    <scope>NUCLEOTIDE SEQUENCE [LARGE SCALE GENOMIC DNA]</scope>
    <source>
        <strain evidence="2">93TX-2</strain>
    </source>
</reference>
<proteinExistence type="predicted"/>
<sequence length="80" mass="8957">MSSSRIPRYLVTRYWHGVHRPQHILYGLIPSLEAYNTKSHVFILSSSSSSSSSSSNSSSSRINSRLKIQVSAYIPAAYPR</sequence>
<reference evidence="2" key="2">
    <citation type="journal article" date="2018" name="BMC Genomics">
        <title>Genomic insights into host adaptation between the wheat stripe rust pathogen (Puccinia striiformis f. sp. tritici) and the barley stripe rust pathogen (Puccinia striiformis f. sp. hordei).</title>
        <authorList>
            <person name="Xia C."/>
            <person name="Wang M."/>
            <person name="Yin C."/>
            <person name="Cornejo O.E."/>
            <person name="Hulbert S.H."/>
            <person name="Chen X."/>
        </authorList>
    </citation>
    <scope>NUCLEOTIDE SEQUENCE [LARGE SCALE GENOMIC DNA]</scope>
    <source>
        <strain evidence="2">93TX-2</strain>
    </source>
</reference>
<dbReference type="AlphaFoldDB" id="A0A2S4VIG8"/>